<proteinExistence type="predicted"/>
<dbReference type="Gene3D" id="1.10.357.140">
    <property type="entry name" value="UbiA prenyltransferase"/>
    <property type="match status" value="1"/>
</dbReference>
<reference evidence="1" key="1">
    <citation type="submission" date="2018-05" db="EMBL/GenBank/DDBJ databases">
        <authorList>
            <person name="Lanie J.A."/>
            <person name="Ng W.-L."/>
            <person name="Kazmierczak K.M."/>
            <person name="Andrzejewski T.M."/>
            <person name="Davidsen T.M."/>
            <person name="Wayne K.J."/>
            <person name="Tettelin H."/>
            <person name="Glass J.I."/>
            <person name="Rusch D."/>
            <person name="Podicherti R."/>
            <person name="Tsui H.-C.T."/>
            <person name="Winkler M.E."/>
        </authorList>
    </citation>
    <scope>NUCLEOTIDE SEQUENCE</scope>
</reference>
<organism evidence="1">
    <name type="scientific">marine metagenome</name>
    <dbReference type="NCBI Taxonomy" id="408172"/>
    <lineage>
        <taxon>unclassified sequences</taxon>
        <taxon>metagenomes</taxon>
        <taxon>ecological metagenomes</taxon>
    </lineage>
</organism>
<gene>
    <name evidence="1" type="ORF">METZ01_LOCUS501519</name>
</gene>
<accession>A0A383DWT3</accession>
<feature type="non-terminal residue" evidence="1">
    <location>
        <position position="56"/>
    </location>
</feature>
<dbReference type="EMBL" id="UINC01220657">
    <property type="protein sequence ID" value="SVE48665.1"/>
    <property type="molecule type" value="Genomic_DNA"/>
</dbReference>
<dbReference type="InterPro" id="IPR044878">
    <property type="entry name" value="UbiA_sf"/>
</dbReference>
<dbReference type="AlphaFoldDB" id="A0A383DWT3"/>
<name>A0A383DWT3_9ZZZZ</name>
<sequence>MNLILCLVSVLITTFLIDKFSSPLLPFTIFTVLCFAGASNILNDVLDVNIDSVNRP</sequence>
<evidence type="ECO:0000313" key="1">
    <source>
        <dbReference type="EMBL" id="SVE48665.1"/>
    </source>
</evidence>
<protein>
    <submittedName>
        <fullName evidence="1">Uncharacterized protein</fullName>
    </submittedName>
</protein>